<evidence type="ECO:0000256" key="1">
    <source>
        <dbReference type="SAM" id="MobiDB-lite"/>
    </source>
</evidence>
<sequence length="86" mass="9375">MSDKVILLAAGDTVYLFRPDQKDIADAQEAVLHVAYPAEEPTRATLTPERVSVVLDKLRQAEPDMQVQDLRGGGETSSPITGESHE</sequence>
<dbReference type="EMBL" id="SMKE01000002">
    <property type="protein sequence ID" value="TDC02674.1"/>
    <property type="molecule type" value="Genomic_DNA"/>
</dbReference>
<feature type="region of interest" description="Disordered" evidence="1">
    <location>
        <begin position="62"/>
        <end position="86"/>
    </location>
</feature>
<feature type="compositionally biased region" description="Polar residues" evidence="1">
    <location>
        <begin position="76"/>
        <end position="86"/>
    </location>
</feature>
<reference evidence="2 3" key="1">
    <citation type="submission" date="2019-02" db="EMBL/GenBank/DDBJ databases">
        <title>Draft genome sequences of novel Actinobacteria.</title>
        <authorList>
            <person name="Sahin N."/>
            <person name="Ay H."/>
            <person name="Saygin H."/>
        </authorList>
    </citation>
    <scope>NUCLEOTIDE SEQUENCE [LARGE SCALE GENOMIC DNA]</scope>
    <source>
        <strain evidence="2 3">JCM 30529</strain>
    </source>
</reference>
<name>A0ABY2DMG9_9ACTN</name>
<accession>A0ABY2DMG9</accession>
<evidence type="ECO:0000313" key="2">
    <source>
        <dbReference type="EMBL" id="TDC02674.1"/>
    </source>
</evidence>
<keyword evidence="3" id="KW-1185">Reference proteome</keyword>
<proteinExistence type="predicted"/>
<gene>
    <name evidence="2" type="ORF">E1091_00285</name>
</gene>
<dbReference type="Proteomes" id="UP000295626">
    <property type="component" value="Unassembled WGS sequence"/>
</dbReference>
<comment type="caution">
    <text evidence="2">The sequence shown here is derived from an EMBL/GenBank/DDBJ whole genome shotgun (WGS) entry which is preliminary data.</text>
</comment>
<protein>
    <submittedName>
        <fullName evidence="2">Uncharacterized protein</fullName>
    </submittedName>
</protein>
<evidence type="ECO:0000313" key="3">
    <source>
        <dbReference type="Proteomes" id="UP000295626"/>
    </source>
</evidence>
<organism evidence="2 3">
    <name type="scientific">Micromonospora fluostatini</name>
    <dbReference type="NCBI Taxonomy" id="1629071"/>
    <lineage>
        <taxon>Bacteria</taxon>
        <taxon>Bacillati</taxon>
        <taxon>Actinomycetota</taxon>
        <taxon>Actinomycetes</taxon>
        <taxon>Micromonosporales</taxon>
        <taxon>Micromonosporaceae</taxon>
        <taxon>Micromonospora</taxon>
    </lineage>
</organism>